<gene>
    <name evidence="2" type="ORF">METZ01_LOCUS17433</name>
</gene>
<keyword evidence="1" id="KW-0812">Transmembrane</keyword>
<dbReference type="AlphaFoldDB" id="A0A381PEJ6"/>
<proteinExistence type="predicted"/>
<keyword evidence="1" id="KW-1133">Transmembrane helix</keyword>
<evidence type="ECO:0000256" key="1">
    <source>
        <dbReference type="SAM" id="Phobius"/>
    </source>
</evidence>
<accession>A0A381PEJ6</accession>
<sequence length="104" mass="10760">VGLCARLGRLSLVGVGLAEVLRVVVTRTYSDLLGATILIRGVWVSGACTLVFLCAVGVPTLVVETDRVAAVVWGVTVRATAVRCASRRGDSLYSGEAGPSGDTR</sequence>
<name>A0A381PEJ6_9ZZZZ</name>
<dbReference type="EMBL" id="UINC01000938">
    <property type="protein sequence ID" value="SUZ64579.1"/>
    <property type="molecule type" value="Genomic_DNA"/>
</dbReference>
<feature type="transmembrane region" description="Helical" evidence="1">
    <location>
        <begin position="37"/>
        <end position="58"/>
    </location>
</feature>
<feature type="transmembrane region" description="Helical" evidence="1">
    <location>
        <begin position="6"/>
        <end position="25"/>
    </location>
</feature>
<evidence type="ECO:0000313" key="2">
    <source>
        <dbReference type="EMBL" id="SUZ64579.1"/>
    </source>
</evidence>
<keyword evidence="1" id="KW-0472">Membrane</keyword>
<feature type="non-terminal residue" evidence="2">
    <location>
        <position position="1"/>
    </location>
</feature>
<protein>
    <submittedName>
        <fullName evidence="2">Uncharacterized protein</fullName>
    </submittedName>
</protein>
<reference evidence="2" key="1">
    <citation type="submission" date="2018-05" db="EMBL/GenBank/DDBJ databases">
        <authorList>
            <person name="Lanie J.A."/>
            <person name="Ng W.-L."/>
            <person name="Kazmierczak K.M."/>
            <person name="Andrzejewski T.M."/>
            <person name="Davidsen T.M."/>
            <person name="Wayne K.J."/>
            <person name="Tettelin H."/>
            <person name="Glass J.I."/>
            <person name="Rusch D."/>
            <person name="Podicherti R."/>
            <person name="Tsui H.-C.T."/>
            <person name="Winkler M.E."/>
        </authorList>
    </citation>
    <scope>NUCLEOTIDE SEQUENCE</scope>
</reference>
<organism evidence="2">
    <name type="scientific">marine metagenome</name>
    <dbReference type="NCBI Taxonomy" id="408172"/>
    <lineage>
        <taxon>unclassified sequences</taxon>
        <taxon>metagenomes</taxon>
        <taxon>ecological metagenomes</taxon>
    </lineage>
</organism>